<dbReference type="EMBL" id="NHYD01002182">
    <property type="protein sequence ID" value="PPQ87960.1"/>
    <property type="molecule type" value="Genomic_DNA"/>
</dbReference>
<dbReference type="AlphaFoldDB" id="A0A409XB55"/>
<accession>A0A409XB55</accession>
<protein>
    <submittedName>
        <fullName evidence="2">Uncharacterized protein</fullName>
    </submittedName>
</protein>
<dbReference type="InParanoid" id="A0A409XB55"/>
<feature type="region of interest" description="Disordered" evidence="1">
    <location>
        <begin position="1"/>
        <end position="47"/>
    </location>
</feature>
<keyword evidence="3" id="KW-1185">Reference proteome</keyword>
<evidence type="ECO:0000313" key="2">
    <source>
        <dbReference type="EMBL" id="PPQ87960.1"/>
    </source>
</evidence>
<reference evidence="2 3" key="1">
    <citation type="journal article" date="2018" name="Evol. Lett.">
        <title>Horizontal gene cluster transfer increased hallucinogenic mushroom diversity.</title>
        <authorList>
            <person name="Reynolds H.T."/>
            <person name="Vijayakumar V."/>
            <person name="Gluck-Thaler E."/>
            <person name="Korotkin H.B."/>
            <person name="Matheny P.B."/>
            <person name="Slot J.C."/>
        </authorList>
    </citation>
    <scope>NUCLEOTIDE SEQUENCE [LARGE SCALE GENOMIC DNA]</scope>
    <source>
        <strain evidence="2 3">2631</strain>
    </source>
</reference>
<gene>
    <name evidence="2" type="ORF">CVT25_001146</name>
</gene>
<name>A0A409XB55_PSICY</name>
<comment type="caution">
    <text evidence="2">The sequence shown here is derived from an EMBL/GenBank/DDBJ whole genome shotgun (WGS) entry which is preliminary data.</text>
</comment>
<dbReference type="Proteomes" id="UP000283269">
    <property type="component" value="Unassembled WGS sequence"/>
</dbReference>
<sequence length="99" mass="9941">MHLCPLKGAVDDEDANFGDEAPASTLSFTSGDSLGSHSPSSNVGADPASCVSVETDVTSLHSSGSFKMIGTGSDFLAHANLHGYGPGAKLGGRGWNCGD</sequence>
<proteinExistence type="predicted"/>
<evidence type="ECO:0000256" key="1">
    <source>
        <dbReference type="SAM" id="MobiDB-lite"/>
    </source>
</evidence>
<feature type="compositionally biased region" description="Low complexity" evidence="1">
    <location>
        <begin position="30"/>
        <end position="41"/>
    </location>
</feature>
<evidence type="ECO:0000313" key="3">
    <source>
        <dbReference type="Proteomes" id="UP000283269"/>
    </source>
</evidence>
<organism evidence="2 3">
    <name type="scientific">Psilocybe cyanescens</name>
    <dbReference type="NCBI Taxonomy" id="93625"/>
    <lineage>
        <taxon>Eukaryota</taxon>
        <taxon>Fungi</taxon>
        <taxon>Dikarya</taxon>
        <taxon>Basidiomycota</taxon>
        <taxon>Agaricomycotina</taxon>
        <taxon>Agaricomycetes</taxon>
        <taxon>Agaricomycetidae</taxon>
        <taxon>Agaricales</taxon>
        <taxon>Agaricineae</taxon>
        <taxon>Strophariaceae</taxon>
        <taxon>Psilocybe</taxon>
    </lineage>
</organism>